<dbReference type="Proteomes" id="UP001159427">
    <property type="component" value="Unassembled WGS sequence"/>
</dbReference>
<comment type="caution">
    <text evidence="5">The sequence shown here is derived from an EMBL/GenBank/DDBJ whole genome shotgun (WGS) entry which is preliminary data.</text>
</comment>
<dbReference type="PANTHER" id="PTHR10237">
    <property type="entry name" value="DEFORMED EPIDERMAL AUTOREGULATORY FACTOR 1 HOMOLOG SUPPRESSIN"/>
    <property type="match status" value="1"/>
</dbReference>
<sequence>MPLASNDSNGVPKLDLSNPQAQVLFPCGYYTYAFGNTPAIELTEHFGTSRKDGNLNFLLLGSGDVRNLLFTVSELSLRNQDAIPENFSFHLNDHDASVLARNVIILEIVLTIDPDCERDVDFLWNVWYNLIIPFEHFKRLQEIMDSLMSRAYAKSYLQFGSRDVFTQSLNIWTDWMDMNVNLQDVLLQRQKLILFGLNLADPDDMDEEEDYVNFISAVTSLTNTVVKQLLTPFDEQKLGCKCFHKSGPIYQEIYSYFLSGSTWQHSTDPVRVNPTLIRPFERKWKVHYGSCPFSGYIPIDGNLLGNCKSATKACKERLRKLVENFQNFDRSKCAGTHSIKVTFWNGDALDLCNSGLSEDMLFDVIDTSNLSDHIGLLNILVCCAKRLKEPGQSQLMTSTMLWRASGLCSLQEYLHYSLGMAQTLYPTVLGVKLAEDLNLGKSDILALKEERRVVDRLVWVRAQPERTPISLDRSPDILDALKNMASRCFRLPSPRERCLQLSGVTLSSPLTFFVAFLQSIETLKESAEHVLSHVEESLPAVRLFKKRACSKLCSLSWNALKCLSGLLKGTVLKVEVQVRFPTIELSRNTPVMQAVVFEDPSDSRFLSVWPVSQLEQRTFHRPVHLFYNNVRYDPDKETASLLVFETDWETLDPESVLILISSTISCISNAVKLKHSCKAMENNVCCFTNKGLNTDSGKRDVKETILPQKRKSRLARNISCVSVSCMSDTSRRGLQNYDSCYRLDILCSQDLVIHNSTMHSSEDCLVSLDKKPVHLFKSGVDSSSFQLNDDFVLENKLVNDVSLHNRGYANDEGQRREKAKTERMDDIGLSDVLSVVMSQATKTDHLQLLALEEHSMCYNADIKIITTANTVCLSGCPRVEYHPIEMPTAVEISFDSKRKPLTLYFSSPVDDKSSKVQLLAEKHRLRCHFPKSELGVQGRACIKRPKTIDLASLSTWNGTKDLNLLMILTQQEDDEGSPPEEKRDFQELQNALRCIIVSFLQYPQKKRCFTIHVPSDTDATTPSLTLVVHDVFSHNYVPLVKVLFCDHSVISFPLEDARNSLSAAKYKEVLLEVMANKEENPMIHMTSKGQMLLKTLLYTNAKRVRQTERLAPVWTTSLLQLRF</sequence>
<keyword evidence="2" id="KW-0804">Transcription</keyword>
<organism evidence="5 6">
    <name type="scientific">Porites evermanni</name>
    <dbReference type="NCBI Taxonomy" id="104178"/>
    <lineage>
        <taxon>Eukaryota</taxon>
        <taxon>Metazoa</taxon>
        <taxon>Cnidaria</taxon>
        <taxon>Anthozoa</taxon>
        <taxon>Hexacorallia</taxon>
        <taxon>Scleractinia</taxon>
        <taxon>Fungiina</taxon>
        <taxon>Poritidae</taxon>
        <taxon>Porites</taxon>
    </lineage>
</organism>
<evidence type="ECO:0000259" key="4">
    <source>
        <dbReference type="Pfam" id="PF14737"/>
    </source>
</evidence>
<dbReference type="EMBL" id="CALNXI010000453">
    <property type="protein sequence ID" value="CAH3027451.1"/>
    <property type="molecule type" value="Genomic_DNA"/>
</dbReference>
<name>A0ABN8MH50_9CNID</name>
<proteinExistence type="predicted"/>
<evidence type="ECO:0000313" key="5">
    <source>
        <dbReference type="EMBL" id="CAH3027451.1"/>
    </source>
</evidence>
<feature type="domain" description="DUF4470" evidence="4">
    <location>
        <begin position="34"/>
        <end position="132"/>
    </location>
</feature>
<reference evidence="5 6" key="1">
    <citation type="submission" date="2022-05" db="EMBL/GenBank/DDBJ databases">
        <authorList>
            <consortium name="Genoscope - CEA"/>
            <person name="William W."/>
        </authorList>
    </citation>
    <scope>NUCLEOTIDE SEQUENCE [LARGE SCALE GENOMIC DNA]</scope>
</reference>
<evidence type="ECO:0000256" key="1">
    <source>
        <dbReference type="ARBA" id="ARBA00023015"/>
    </source>
</evidence>
<keyword evidence="6" id="KW-1185">Reference proteome</keyword>
<evidence type="ECO:0000256" key="3">
    <source>
        <dbReference type="ARBA" id="ARBA00023242"/>
    </source>
</evidence>
<dbReference type="Pfam" id="PF14737">
    <property type="entry name" value="DUF4470"/>
    <property type="match status" value="1"/>
</dbReference>
<dbReference type="PANTHER" id="PTHR10237:SF1">
    <property type="entry name" value="DEFORMED EPIDERMAL AUTOREGULATORY FACTOR 1 HOMOLOG"/>
    <property type="match status" value="1"/>
</dbReference>
<keyword evidence="3" id="KW-0539">Nucleus</keyword>
<dbReference type="InterPro" id="IPR027974">
    <property type="entry name" value="DUF4470"/>
</dbReference>
<gene>
    <name evidence="5" type="ORF">PEVE_00031592</name>
</gene>
<accession>A0ABN8MH50</accession>
<evidence type="ECO:0000256" key="2">
    <source>
        <dbReference type="ARBA" id="ARBA00023163"/>
    </source>
</evidence>
<dbReference type="InterPro" id="IPR024119">
    <property type="entry name" value="TF_DEAF-1"/>
</dbReference>
<evidence type="ECO:0000313" key="6">
    <source>
        <dbReference type="Proteomes" id="UP001159427"/>
    </source>
</evidence>
<protein>
    <recommendedName>
        <fullName evidence="4">DUF4470 domain-containing protein</fullName>
    </recommendedName>
</protein>
<keyword evidence="1" id="KW-0805">Transcription regulation</keyword>